<keyword evidence="1" id="KW-0694">RNA-binding</keyword>
<feature type="region of interest" description="Disordered" evidence="2">
    <location>
        <begin position="482"/>
        <end position="521"/>
    </location>
</feature>
<feature type="region of interest" description="Disordered" evidence="2">
    <location>
        <begin position="642"/>
        <end position="663"/>
    </location>
</feature>
<proteinExistence type="predicted"/>
<dbReference type="PROSITE" id="PS50102">
    <property type="entry name" value="RRM"/>
    <property type="match status" value="1"/>
</dbReference>
<accession>A0AB34FZA4</accession>
<dbReference type="Pfam" id="PF07173">
    <property type="entry name" value="GRDP-like"/>
    <property type="match status" value="1"/>
</dbReference>
<dbReference type="Gene3D" id="3.30.70.330">
    <property type="match status" value="1"/>
</dbReference>
<dbReference type="Pfam" id="PF00076">
    <property type="entry name" value="RRM_1"/>
    <property type="match status" value="1"/>
</dbReference>
<dbReference type="InterPro" id="IPR000504">
    <property type="entry name" value="RRM_dom"/>
</dbReference>
<evidence type="ECO:0000256" key="1">
    <source>
        <dbReference type="PROSITE-ProRule" id="PRU00176"/>
    </source>
</evidence>
<feature type="domain" description="RRM" evidence="3">
    <location>
        <begin position="567"/>
        <end position="644"/>
    </location>
</feature>
<keyword evidence="5" id="KW-1185">Reference proteome</keyword>
<dbReference type="InterPro" id="IPR035979">
    <property type="entry name" value="RBD_domain_sf"/>
</dbReference>
<protein>
    <submittedName>
        <fullName evidence="4">Interferon-induced GTP-binding protein Mx1</fullName>
    </submittedName>
</protein>
<feature type="compositionally biased region" description="Basic and acidic residues" evidence="2">
    <location>
        <begin position="500"/>
        <end position="515"/>
    </location>
</feature>
<evidence type="ECO:0000256" key="2">
    <source>
        <dbReference type="SAM" id="MobiDB-lite"/>
    </source>
</evidence>
<dbReference type="PANTHER" id="PTHR34365">
    <property type="entry name" value="ENOLASE (DUF1399)"/>
    <property type="match status" value="1"/>
</dbReference>
<dbReference type="GO" id="GO:0003723">
    <property type="term" value="F:RNA binding"/>
    <property type="evidence" value="ECO:0007669"/>
    <property type="project" value="UniProtKB-UniRule"/>
</dbReference>
<dbReference type="AlphaFoldDB" id="A0AB34FZA4"/>
<name>A0AB34FZA4_9HYPO</name>
<dbReference type="InterPro" id="IPR009836">
    <property type="entry name" value="GRDP-like"/>
</dbReference>
<gene>
    <name evidence="4" type="ORF">O9K51_04534</name>
</gene>
<dbReference type="InterPro" id="IPR012677">
    <property type="entry name" value="Nucleotide-bd_a/b_plait_sf"/>
</dbReference>
<reference evidence="4" key="1">
    <citation type="submission" date="2023-01" db="EMBL/GenBank/DDBJ databases">
        <title>The growth and conidiation of Purpureocillium lavendulum are regulated by nitrogen source and histone H3K14 acetylation.</title>
        <authorList>
            <person name="Tang P."/>
            <person name="Han J."/>
            <person name="Zhang C."/>
            <person name="Tang P."/>
            <person name="Qi F."/>
            <person name="Zhang K."/>
            <person name="Liang L."/>
        </authorList>
    </citation>
    <scope>NUCLEOTIDE SEQUENCE</scope>
    <source>
        <strain evidence="4">YMF1.00683</strain>
    </source>
</reference>
<dbReference type="Proteomes" id="UP001163105">
    <property type="component" value="Unassembled WGS sequence"/>
</dbReference>
<dbReference type="EMBL" id="JAQHRD010000003">
    <property type="protein sequence ID" value="KAJ6443355.1"/>
    <property type="molecule type" value="Genomic_DNA"/>
</dbReference>
<dbReference type="CDD" id="cd12306">
    <property type="entry name" value="RRM_II_PABPs"/>
    <property type="match status" value="1"/>
</dbReference>
<evidence type="ECO:0000313" key="5">
    <source>
        <dbReference type="Proteomes" id="UP001163105"/>
    </source>
</evidence>
<dbReference type="SUPFAM" id="SSF54928">
    <property type="entry name" value="RNA-binding domain, RBD"/>
    <property type="match status" value="1"/>
</dbReference>
<organism evidence="4 5">
    <name type="scientific">Purpureocillium lavendulum</name>
    <dbReference type="NCBI Taxonomy" id="1247861"/>
    <lineage>
        <taxon>Eukaryota</taxon>
        <taxon>Fungi</taxon>
        <taxon>Dikarya</taxon>
        <taxon>Ascomycota</taxon>
        <taxon>Pezizomycotina</taxon>
        <taxon>Sordariomycetes</taxon>
        <taxon>Hypocreomycetidae</taxon>
        <taxon>Hypocreales</taxon>
        <taxon>Ophiocordycipitaceae</taxon>
        <taxon>Purpureocillium</taxon>
    </lineage>
</organism>
<dbReference type="SMART" id="SM00360">
    <property type="entry name" value="RRM"/>
    <property type="match status" value="1"/>
</dbReference>
<sequence length="689" mass="77511">MASTVPAKVKNLHQTSKTCLTGISSQNPILFKERFVHYASPSSGKKHDSFETPAVPSKRIFTSLSSESPLPTPGQCAVHLELLEVFYALRSRIISSTDLDSTFGVEIHNRTVYRRQYDSKTRKYVHKPTKLRDSTWDGRRKLKWTWYLELAAGRFLAWAVFINNAMSTRVPEGPGTTDPTLPYLPPLDVLMMWHAYLLNPSAFEKYCKENSLDWLARAPFPWPEIHAAINSKDSSYTVPDKSQLWLKDNVKLETDLFQYLCDSGRTSNPVAFLLDKGGRAKDMPNITSLSSLKGLPPRDQSFVEIMQQASTRRKQLWILVDNVERQASFVAKMHSQLWLRSPAFEGTLRRTLERYGHFLELFALHPKQMLVPTLDIDLAWHTHQLAAAGYRRSITERCGRFIDHDDKLPKSSLTKGMDRTAELFRVHTGRDYSVCQCWDCEAIASALESCIEDDRLDSADVHHLTEQVAGDVQYYRASCIPSTSGDPKTRANGVIMSDTSKPEETPAAAPEREPDTDIAASEEEEITAMKRRVAEMEEEAKKLREMQATLEQQSADLAEDKESVDARSIFVGNVDYSASPEEIQAHFQSCGSINRVTILLDKFTGQPKGYAYVEFTEPSLVAQALVLNESVFKGRNIKVTPKRTNVPGMSRGRGRGGFRGGRGGFGRGGFPRGGYRGGYRGRARGFTPY</sequence>
<comment type="caution">
    <text evidence="4">The sequence shown here is derived from an EMBL/GenBank/DDBJ whole genome shotgun (WGS) entry which is preliminary data.</text>
</comment>
<evidence type="ECO:0000313" key="4">
    <source>
        <dbReference type="EMBL" id="KAJ6443355.1"/>
    </source>
</evidence>
<evidence type="ECO:0000259" key="3">
    <source>
        <dbReference type="PROSITE" id="PS50102"/>
    </source>
</evidence>
<dbReference type="PANTHER" id="PTHR34365:SF7">
    <property type="entry name" value="GLYCINE-RICH DOMAIN-CONTAINING PROTEIN 1"/>
    <property type="match status" value="1"/>
</dbReference>